<feature type="domain" description="Flagellar basal body rod protein N-terminal" evidence="7">
    <location>
        <begin position="5"/>
        <end position="35"/>
    </location>
</feature>
<dbReference type="NCBIfam" id="TIGR03506">
    <property type="entry name" value="FlgEFG_subfam"/>
    <property type="match status" value="1"/>
</dbReference>
<comment type="caution">
    <text evidence="10">The sequence shown here is derived from an EMBL/GenBank/DDBJ whole genome shotgun (WGS) entry which is preliminary data.</text>
</comment>
<dbReference type="InterPro" id="IPR019776">
    <property type="entry name" value="Flagellar_basal_body_rod_CS"/>
</dbReference>
<evidence type="ECO:0000313" key="10">
    <source>
        <dbReference type="EMBL" id="MCR2832766.1"/>
    </source>
</evidence>
<accession>A0ABT1XM80</accession>
<keyword evidence="3 6" id="KW-0975">Bacterial flagellum</keyword>
<evidence type="ECO:0000259" key="7">
    <source>
        <dbReference type="Pfam" id="PF00460"/>
    </source>
</evidence>
<dbReference type="InterPro" id="IPR020013">
    <property type="entry name" value="Flagellar_FlgE/F/G"/>
</dbReference>
<evidence type="ECO:0000259" key="8">
    <source>
        <dbReference type="Pfam" id="PF06429"/>
    </source>
</evidence>
<comment type="subcellular location">
    <subcellularLocation>
        <location evidence="1 6">Bacterial flagellum basal body</location>
    </subcellularLocation>
</comment>
<dbReference type="InterPro" id="IPR010930">
    <property type="entry name" value="Flg_bb/hook_C_dom"/>
</dbReference>
<dbReference type="Pfam" id="PF06429">
    <property type="entry name" value="Flg_bbr_C"/>
    <property type="match status" value="1"/>
</dbReference>
<keyword evidence="10" id="KW-0969">Cilium</keyword>
<reference evidence="10 11" key="1">
    <citation type="submission" date="2022-08" db="EMBL/GenBank/DDBJ databases">
        <title>Polyphasic taxonomy analysis of Qipengyuania sp.RS5-5.</title>
        <authorList>
            <person name="Xamxidin M."/>
            <person name="Wu M."/>
        </authorList>
    </citation>
    <scope>NUCLEOTIDE SEQUENCE [LARGE SCALE GENOMIC DNA]</scope>
    <source>
        <strain evidence="10 11">RS5-5</strain>
    </source>
</reference>
<dbReference type="NCBIfam" id="NF009280">
    <property type="entry name" value="PRK12640.1"/>
    <property type="match status" value="1"/>
</dbReference>
<dbReference type="Proteomes" id="UP001206067">
    <property type="component" value="Unassembled WGS sequence"/>
</dbReference>
<evidence type="ECO:0000256" key="4">
    <source>
        <dbReference type="ARBA" id="ARBA00038560"/>
    </source>
</evidence>
<dbReference type="Pfam" id="PF22692">
    <property type="entry name" value="LlgE_F_G_D1"/>
    <property type="match status" value="1"/>
</dbReference>
<dbReference type="PROSITE" id="PS00588">
    <property type="entry name" value="FLAGELLA_BB_ROD"/>
    <property type="match status" value="1"/>
</dbReference>
<protein>
    <recommendedName>
        <fullName evidence="5 6">Flagellar basal-body rod protein FlgF</fullName>
    </recommendedName>
</protein>
<dbReference type="PANTHER" id="PTHR30435">
    <property type="entry name" value="FLAGELLAR PROTEIN"/>
    <property type="match status" value="1"/>
</dbReference>
<feature type="domain" description="Flagellar basal-body/hook protein C-terminal" evidence="8">
    <location>
        <begin position="198"/>
        <end position="242"/>
    </location>
</feature>
<dbReference type="PANTHER" id="PTHR30435:SF18">
    <property type="entry name" value="FLAGELLAR BASAL-BODY ROD PROTEIN FLGF"/>
    <property type="match status" value="1"/>
</dbReference>
<name>A0ABT1XM80_9SPHN</name>
<evidence type="ECO:0000256" key="1">
    <source>
        <dbReference type="ARBA" id="ARBA00004117"/>
    </source>
</evidence>
<comment type="subunit">
    <text evidence="4 6">The basal body constitutes a major portion of the flagellar organelle and consists of five rings (E,L,P,S, and M) mounted on a central rod. The rod consists of about 26 subunits of FlgG in the distal portion, and FlgB, FlgC and FlgF are thought to build up the proximal portion of the rod with about 6 subunits each.</text>
</comment>
<proteinExistence type="inferred from homology"/>
<evidence type="ECO:0000256" key="6">
    <source>
        <dbReference type="RuleBase" id="RU362116"/>
    </source>
</evidence>
<dbReference type="EMBL" id="JANKHH010000001">
    <property type="protein sequence ID" value="MCR2832766.1"/>
    <property type="molecule type" value="Genomic_DNA"/>
</dbReference>
<organism evidence="10 11">
    <name type="scientific">Parerythrobacter lacustris</name>
    <dbReference type="NCBI Taxonomy" id="2969984"/>
    <lineage>
        <taxon>Bacteria</taxon>
        <taxon>Pseudomonadati</taxon>
        <taxon>Pseudomonadota</taxon>
        <taxon>Alphaproteobacteria</taxon>
        <taxon>Sphingomonadales</taxon>
        <taxon>Erythrobacteraceae</taxon>
        <taxon>Parerythrobacter</taxon>
    </lineage>
</organism>
<keyword evidence="10" id="KW-0966">Cell projection</keyword>
<dbReference type="InterPro" id="IPR037925">
    <property type="entry name" value="FlgE/F/G-like"/>
</dbReference>
<dbReference type="InterPro" id="IPR001444">
    <property type="entry name" value="Flag_bb_rod_N"/>
</dbReference>
<comment type="similarity">
    <text evidence="2 6">Belongs to the flagella basal body rod proteins family.</text>
</comment>
<keyword evidence="11" id="KW-1185">Reference proteome</keyword>
<gene>
    <name evidence="10" type="primary">flgF</name>
    <name evidence="10" type="ORF">NSO95_02305</name>
</gene>
<dbReference type="RefSeq" id="WP_257594523.1">
    <property type="nucleotide sequence ID" value="NZ_JANKHH010000001.1"/>
</dbReference>
<evidence type="ECO:0000313" key="11">
    <source>
        <dbReference type="Proteomes" id="UP001206067"/>
    </source>
</evidence>
<evidence type="ECO:0000256" key="3">
    <source>
        <dbReference type="ARBA" id="ARBA00023143"/>
    </source>
</evidence>
<dbReference type="InterPro" id="IPR053967">
    <property type="entry name" value="LlgE_F_G-like_D1"/>
</dbReference>
<evidence type="ECO:0000256" key="2">
    <source>
        <dbReference type="ARBA" id="ARBA00009677"/>
    </source>
</evidence>
<sequence length="246" mass="25140">MDRMIYTALTGMDAAMTRQRAIASNLANASTPGFRAETFATVPTHLPGGALDVRGYAQGAVRGVDLGAGTMVQTGRALDIAVAGEALIAFQGENGEEVYSRRGDFSIDSAGRLVNGENLQAMGLNGPVAVPPGWEVILGSDGNVYAADPAAPDAPPTEVGRIKLASPAGSAVVKGLDNQLRVQGGGVLPADPTAEITSGALEGSNVDASGTLVDMIEAQRSFEQRAKLISTAEKLDQSSASLMSLG</sequence>
<evidence type="ECO:0000259" key="9">
    <source>
        <dbReference type="Pfam" id="PF22692"/>
    </source>
</evidence>
<keyword evidence="10" id="KW-0282">Flagellum</keyword>
<dbReference type="Pfam" id="PF00460">
    <property type="entry name" value="Flg_bb_rod"/>
    <property type="match status" value="1"/>
</dbReference>
<feature type="domain" description="Flagellar hook protein FlgE/F/G-like D1" evidence="9">
    <location>
        <begin position="81"/>
        <end position="146"/>
    </location>
</feature>
<dbReference type="SUPFAM" id="SSF117143">
    <property type="entry name" value="Flagellar hook protein flgE"/>
    <property type="match status" value="1"/>
</dbReference>
<evidence type="ECO:0000256" key="5">
    <source>
        <dbReference type="ARBA" id="ARBA00040228"/>
    </source>
</evidence>